<evidence type="ECO:0000313" key="2">
    <source>
        <dbReference type="Proteomes" id="UP000324800"/>
    </source>
</evidence>
<dbReference type="Proteomes" id="UP000324800">
    <property type="component" value="Unassembled WGS sequence"/>
</dbReference>
<gene>
    <name evidence="1" type="ORF">EZS28_012321</name>
</gene>
<protein>
    <submittedName>
        <fullName evidence="1">Uncharacterized protein</fullName>
    </submittedName>
</protein>
<proteinExistence type="predicted"/>
<name>A0A5J4WCP1_9EUKA</name>
<accession>A0A5J4WCP1</accession>
<dbReference type="AlphaFoldDB" id="A0A5J4WCP1"/>
<evidence type="ECO:0000313" key="1">
    <source>
        <dbReference type="EMBL" id="KAA6392149.1"/>
    </source>
</evidence>
<sequence length="87" mass="10017">MYFQLIDILSGDYKVDKVNQGDIDDTEVGSQGDFEIVEDGEMFYFICEDEGISYIYQSSSADMNELERRTGFKPDDDVSTVKYEQLD</sequence>
<dbReference type="EMBL" id="SNRW01002642">
    <property type="protein sequence ID" value="KAA6392149.1"/>
    <property type="molecule type" value="Genomic_DNA"/>
</dbReference>
<comment type="caution">
    <text evidence="1">The sequence shown here is derived from an EMBL/GenBank/DDBJ whole genome shotgun (WGS) entry which is preliminary data.</text>
</comment>
<reference evidence="1 2" key="1">
    <citation type="submission" date="2019-03" db="EMBL/GenBank/DDBJ databases">
        <title>Single cell metagenomics reveals metabolic interactions within the superorganism composed of flagellate Streblomastix strix and complex community of Bacteroidetes bacteria on its surface.</title>
        <authorList>
            <person name="Treitli S.C."/>
            <person name="Kolisko M."/>
            <person name="Husnik F."/>
            <person name="Keeling P."/>
            <person name="Hampl V."/>
        </authorList>
    </citation>
    <scope>NUCLEOTIDE SEQUENCE [LARGE SCALE GENOMIC DNA]</scope>
    <source>
        <strain evidence="1">ST1C</strain>
    </source>
</reference>
<organism evidence="1 2">
    <name type="scientific">Streblomastix strix</name>
    <dbReference type="NCBI Taxonomy" id="222440"/>
    <lineage>
        <taxon>Eukaryota</taxon>
        <taxon>Metamonada</taxon>
        <taxon>Preaxostyla</taxon>
        <taxon>Oxymonadida</taxon>
        <taxon>Streblomastigidae</taxon>
        <taxon>Streblomastix</taxon>
    </lineage>
</organism>